<proteinExistence type="predicted"/>
<dbReference type="PROSITE" id="PS50270">
    <property type="entry name" value="NGF_2"/>
    <property type="match status" value="1"/>
</dbReference>
<evidence type="ECO:0000313" key="3">
    <source>
        <dbReference type="Proteomes" id="UP000315116"/>
    </source>
</evidence>
<accession>A0A1V0S860</accession>
<dbReference type="GO" id="GO:0005102">
    <property type="term" value="F:signaling receptor binding"/>
    <property type="evidence" value="ECO:0007669"/>
    <property type="project" value="InterPro"/>
</dbReference>
<dbReference type="InterPro" id="IPR029034">
    <property type="entry name" value="Cystine-knot_cytokine"/>
</dbReference>
<name>A0A1V0S860_CNPV</name>
<feature type="domain" description="Nerve growth factor-related" evidence="1">
    <location>
        <begin position="64"/>
        <end position="155"/>
    </location>
</feature>
<protein>
    <submittedName>
        <fullName evidence="2">SWPV1-253</fullName>
    </submittedName>
</protein>
<dbReference type="Pfam" id="PF00243">
    <property type="entry name" value="NGF"/>
    <property type="match status" value="1"/>
</dbReference>
<dbReference type="PROSITE" id="PS00248">
    <property type="entry name" value="NGF_1"/>
    <property type="match status" value="1"/>
</dbReference>
<dbReference type="EMBL" id="KX857216">
    <property type="protein sequence ID" value="ARF02813.1"/>
    <property type="molecule type" value="Genomic_DNA"/>
</dbReference>
<dbReference type="Proteomes" id="UP000315116">
    <property type="component" value="Segment"/>
</dbReference>
<evidence type="ECO:0000259" key="1">
    <source>
        <dbReference type="Pfam" id="PF00243"/>
    </source>
</evidence>
<dbReference type="SUPFAM" id="SSF57501">
    <property type="entry name" value="Cystine-knot cytokines"/>
    <property type="match status" value="1"/>
</dbReference>
<dbReference type="Gene3D" id="2.10.90.10">
    <property type="entry name" value="Cystine-knot cytokines"/>
    <property type="match status" value="1"/>
</dbReference>
<organism evidence="2 3">
    <name type="scientific">Shearwaterpox virus</name>
    <dbReference type="NCBI Taxonomy" id="1974596"/>
    <lineage>
        <taxon>Viruses</taxon>
        <taxon>Varidnaviria</taxon>
        <taxon>Bamfordvirae</taxon>
        <taxon>Nucleocytoviricota</taxon>
        <taxon>Pokkesviricetes</taxon>
        <taxon>Chitovirales</taxon>
        <taxon>Poxviridae</taxon>
        <taxon>Chordopoxvirinae</taxon>
        <taxon>Avipoxvirus</taxon>
        <taxon>Avipoxvirus canarypox</taxon>
        <taxon>Canarypox virus</taxon>
    </lineage>
</organism>
<evidence type="ECO:0000313" key="2">
    <source>
        <dbReference type="EMBL" id="ARF02813.1"/>
    </source>
</evidence>
<reference evidence="2 3" key="1">
    <citation type="journal article" date="2017" name="BMC Genomics">
        <title>Genomic characterization of two novel pathogenic avipoxviruses isolated from pacific shearwaters (Ardenna spp.).</title>
        <authorList>
            <person name="Sarker S."/>
            <person name="Das S."/>
            <person name="Lavers J.L."/>
            <person name="Hutton I."/>
            <person name="Helbig K."/>
            <person name="Imbery J."/>
            <person name="Upton C."/>
            <person name="Raidal S.R."/>
        </authorList>
    </citation>
    <scope>NUCLEOTIDE SEQUENCE [LARGE SCALE GENOMIC DNA]</scope>
    <source>
        <strain evidence="2 3">SWPV-1</strain>
    </source>
</reference>
<dbReference type="InterPro" id="IPR019846">
    <property type="entry name" value="Nerve_growth_factor_CS"/>
</dbReference>
<sequence length="167" mass="19174">MTIIHIIVLSLVFEVFVGIDPDIVNKELDNNFVVFSEYKPYIRERREAQENKFIPNCITVTNWKWILNSTAIRNIDSRILLGSITHNGTLYKQYVKEVSCSGYNSTECLGIDTVNWSSYCEQTAVNINVSTYKDNDKGLLALNFHSGCRCMVKEKYMSNKANNIKKT</sequence>
<gene>
    <name evidence="2" type="primary">SWPV1-253</name>
</gene>
<dbReference type="InterPro" id="IPR002072">
    <property type="entry name" value="Nerve_growth_factor-rel"/>
</dbReference>